<organism evidence="2 3">
    <name type="scientific">Galdieria yellowstonensis</name>
    <dbReference type="NCBI Taxonomy" id="3028027"/>
    <lineage>
        <taxon>Eukaryota</taxon>
        <taxon>Rhodophyta</taxon>
        <taxon>Bangiophyceae</taxon>
        <taxon>Galdieriales</taxon>
        <taxon>Galdieriaceae</taxon>
        <taxon>Galdieria</taxon>
    </lineage>
</organism>
<keyword evidence="1" id="KW-0472">Membrane</keyword>
<keyword evidence="3" id="KW-1185">Reference proteome</keyword>
<evidence type="ECO:0000256" key="1">
    <source>
        <dbReference type="SAM" id="Phobius"/>
    </source>
</evidence>
<reference evidence="2 3" key="1">
    <citation type="submission" date="2022-07" db="EMBL/GenBank/DDBJ databases">
        <title>Genome-wide signatures of adaptation to extreme environments.</title>
        <authorList>
            <person name="Cho C.H."/>
            <person name="Yoon H.S."/>
        </authorList>
    </citation>
    <scope>NUCLEOTIDE SEQUENCE [LARGE SCALE GENOMIC DNA]</scope>
    <source>
        <strain evidence="2 3">108.79 E11</strain>
    </source>
</reference>
<comment type="caution">
    <text evidence="2">The sequence shown here is derived from an EMBL/GenBank/DDBJ whole genome shotgun (WGS) entry which is preliminary data.</text>
</comment>
<proteinExistence type="predicted"/>
<gene>
    <name evidence="2" type="ORF">GAYE_SCF59G6470</name>
</gene>
<accession>A0AAV9IN05</accession>
<evidence type="ECO:0000313" key="3">
    <source>
        <dbReference type="Proteomes" id="UP001300502"/>
    </source>
</evidence>
<protein>
    <submittedName>
        <fullName evidence="2">Uncharacterized protein</fullName>
    </submittedName>
</protein>
<evidence type="ECO:0000313" key="2">
    <source>
        <dbReference type="EMBL" id="KAK4528526.1"/>
    </source>
</evidence>
<keyword evidence="1" id="KW-0812">Transmembrane</keyword>
<sequence>MAPSLGKLWVYPSGVVFLGAAVVLYGLQHDKLPLERVQFAKTFSKPVSKADNQVVRATPEECDCLPLWQCMTSGQDDCSQLERELRLCMERNKKRSAQV</sequence>
<name>A0AAV9IN05_9RHOD</name>
<dbReference type="AlphaFoldDB" id="A0AAV9IN05"/>
<feature type="transmembrane region" description="Helical" evidence="1">
    <location>
        <begin position="6"/>
        <end position="27"/>
    </location>
</feature>
<dbReference type="EMBL" id="JANCYU010000065">
    <property type="protein sequence ID" value="KAK4528526.1"/>
    <property type="molecule type" value="Genomic_DNA"/>
</dbReference>
<dbReference type="Proteomes" id="UP001300502">
    <property type="component" value="Unassembled WGS sequence"/>
</dbReference>
<keyword evidence="1" id="KW-1133">Transmembrane helix</keyword>